<sequence>MSNLLDITNILSENSTQTFEQWSEQIPDSAFSHFTHPDNLDHFTICVSSINATNNTVLDSILLSTLENATAWLEAAEAHMLALDEIDEETNEGADTYRDADNSSSFEASPTFAYSTLLRSPLVTTTLEPLRLDKRLRSPCGWWCGSVRHCRGSTLSGCRNCNAYGNHSHRKRCA</sequence>
<keyword evidence="2" id="KW-1185">Reference proteome</keyword>
<accession>A0A1G4M8X7</accession>
<dbReference type="AlphaFoldDB" id="A0A1G4M8X7"/>
<evidence type="ECO:0000313" key="2">
    <source>
        <dbReference type="Proteomes" id="UP000190831"/>
    </source>
</evidence>
<dbReference type="OrthoDB" id="4058982at2759"/>
<gene>
    <name evidence="1" type="ORF">LAFE_0C01640G</name>
</gene>
<evidence type="ECO:0000313" key="1">
    <source>
        <dbReference type="EMBL" id="SCW00323.1"/>
    </source>
</evidence>
<organism evidence="1 2">
    <name type="scientific">Lachancea fermentati</name>
    <name type="common">Zygosaccharomyces fermentati</name>
    <dbReference type="NCBI Taxonomy" id="4955"/>
    <lineage>
        <taxon>Eukaryota</taxon>
        <taxon>Fungi</taxon>
        <taxon>Dikarya</taxon>
        <taxon>Ascomycota</taxon>
        <taxon>Saccharomycotina</taxon>
        <taxon>Saccharomycetes</taxon>
        <taxon>Saccharomycetales</taxon>
        <taxon>Saccharomycetaceae</taxon>
        <taxon>Lachancea</taxon>
    </lineage>
</organism>
<dbReference type="Proteomes" id="UP000190831">
    <property type="component" value="Chromosome C"/>
</dbReference>
<name>A0A1G4M8X7_LACFM</name>
<proteinExistence type="predicted"/>
<protein>
    <submittedName>
        <fullName evidence="1">LAFE_0C01640g1_1</fullName>
    </submittedName>
</protein>
<reference evidence="1 2" key="1">
    <citation type="submission" date="2016-03" db="EMBL/GenBank/DDBJ databases">
        <authorList>
            <person name="Devillers H."/>
        </authorList>
    </citation>
    <scope>NUCLEOTIDE SEQUENCE [LARGE SCALE GENOMIC DNA]</scope>
    <source>
        <strain evidence="1">CBS 6772</strain>
    </source>
</reference>
<dbReference type="EMBL" id="LT598485">
    <property type="protein sequence ID" value="SCW00323.1"/>
    <property type="molecule type" value="Genomic_DNA"/>
</dbReference>